<dbReference type="CDD" id="cd00075">
    <property type="entry name" value="HATPase"/>
    <property type="match status" value="1"/>
</dbReference>
<organism evidence="6 7">
    <name type="scientific">Candidatus Mediterraneibacter quadrami</name>
    <dbReference type="NCBI Taxonomy" id="2838684"/>
    <lineage>
        <taxon>Bacteria</taxon>
        <taxon>Bacillati</taxon>
        <taxon>Bacillota</taxon>
        <taxon>Clostridia</taxon>
        <taxon>Lachnospirales</taxon>
        <taxon>Lachnospiraceae</taxon>
        <taxon>Mediterraneibacter</taxon>
    </lineage>
</organism>
<dbReference type="EMBL" id="DWUU01000016">
    <property type="protein sequence ID" value="HJD41808.1"/>
    <property type="molecule type" value="Genomic_DNA"/>
</dbReference>
<evidence type="ECO:0000256" key="3">
    <source>
        <dbReference type="ARBA" id="ARBA00022777"/>
    </source>
</evidence>
<evidence type="ECO:0000313" key="7">
    <source>
        <dbReference type="Proteomes" id="UP000823909"/>
    </source>
</evidence>
<dbReference type="GO" id="GO:0000160">
    <property type="term" value="P:phosphorelay signal transduction system"/>
    <property type="evidence" value="ECO:0007669"/>
    <property type="project" value="UniProtKB-KW"/>
</dbReference>
<proteinExistence type="predicted"/>
<dbReference type="SUPFAM" id="SSF55874">
    <property type="entry name" value="ATPase domain of HSP90 chaperone/DNA topoisomerase II/histidine kinase"/>
    <property type="match status" value="1"/>
</dbReference>
<dbReference type="AlphaFoldDB" id="A0A9D2U7R2"/>
<dbReference type="PANTHER" id="PTHR43065">
    <property type="entry name" value="SENSOR HISTIDINE KINASE"/>
    <property type="match status" value="1"/>
</dbReference>
<accession>A0A9D2U7R2</accession>
<dbReference type="SMART" id="SM00387">
    <property type="entry name" value="HATPase_c"/>
    <property type="match status" value="1"/>
</dbReference>
<dbReference type="PROSITE" id="PS50109">
    <property type="entry name" value="HIS_KIN"/>
    <property type="match status" value="1"/>
</dbReference>
<evidence type="ECO:0000313" key="6">
    <source>
        <dbReference type="EMBL" id="HJD41808.1"/>
    </source>
</evidence>
<dbReference type="InterPro" id="IPR004358">
    <property type="entry name" value="Sig_transdc_His_kin-like_C"/>
</dbReference>
<dbReference type="Pfam" id="PF02518">
    <property type="entry name" value="HATPase_c"/>
    <property type="match status" value="1"/>
</dbReference>
<keyword evidence="4" id="KW-0902">Two-component regulatory system</keyword>
<keyword evidence="3" id="KW-0418">Kinase</keyword>
<evidence type="ECO:0000259" key="5">
    <source>
        <dbReference type="PROSITE" id="PS50109"/>
    </source>
</evidence>
<comment type="catalytic activity">
    <reaction evidence="1">
        <text>ATP + protein L-histidine = ADP + protein N-phospho-L-histidine.</text>
        <dbReference type="EC" id="2.7.13.3"/>
    </reaction>
</comment>
<keyword evidence="6" id="KW-0547">Nucleotide-binding</keyword>
<evidence type="ECO:0000256" key="1">
    <source>
        <dbReference type="ARBA" id="ARBA00000085"/>
    </source>
</evidence>
<comment type="caution">
    <text evidence="6">The sequence shown here is derived from an EMBL/GenBank/DDBJ whole genome shotgun (WGS) entry which is preliminary data.</text>
</comment>
<feature type="domain" description="Histidine kinase" evidence="5">
    <location>
        <begin position="1"/>
        <end position="107"/>
    </location>
</feature>
<dbReference type="InterPro" id="IPR005467">
    <property type="entry name" value="His_kinase_dom"/>
</dbReference>
<dbReference type="Gene3D" id="3.30.565.10">
    <property type="entry name" value="Histidine kinase-like ATPase, C-terminal domain"/>
    <property type="match status" value="1"/>
</dbReference>
<keyword evidence="3" id="KW-0808">Transferase</keyword>
<evidence type="ECO:0000256" key="4">
    <source>
        <dbReference type="ARBA" id="ARBA00023012"/>
    </source>
</evidence>
<gene>
    <name evidence="6" type="ORF">H9910_02185</name>
</gene>
<dbReference type="EC" id="2.7.13.3" evidence="2"/>
<protein>
    <recommendedName>
        <fullName evidence="2">histidine kinase</fullName>
        <ecNumber evidence="2">2.7.13.3</ecNumber>
    </recommendedName>
</protein>
<dbReference type="InterPro" id="IPR003594">
    <property type="entry name" value="HATPase_dom"/>
</dbReference>
<dbReference type="GO" id="GO:0005524">
    <property type="term" value="F:ATP binding"/>
    <property type="evidence" value="ECO:0007669"/>
    <property type="project" value="UniProtKB-KW"/>
</dbReference>
<dbReference type="PRINTS" id="PR00344">
    <property type="entry name" value="BCTRLSENSOR"/>
</dbReference>
<evidence type="ECO:0000256" key="2">
    <source>
        <dbReference type="ARBA" id="ARBA00012438"/>
    </source>
</evidence>
<dbReference type="Proteomes" id="UP000823909">
    <property type="component" value="Unassembled WGS sequence"/>
</dbReference>
<name>A0A9D2U7R2_9FIRM</name>
<reference evidence="6" key="2">
    <citation type="submission" date="2021-04" db="EMBL/GenBank/DDBJ databases">
        <authorList>
            <person name="Gilroy R."/>
        </authorList>
    </citation>
    <scope>NUCLEOTIDE SEQUENCE</scope>
    <source>
        <strain evidence="6">ChiBcec15-3976</strain>
    </source>
</reference>
<keyword evidence="6" id="KW-0067">ATP-binding</keyword>
<sequence length="186" mass="20488">MMPEISLNILDVAENSVRAGADLIRITVSVKPEDDTLTVIIADDGCGMTEEQERQVTDPFYTTRTTRRVGLGVPFFKQAAEGTGGSFRIESEKGKGTTVTAVFGLSHIDRMPLGDISSTIHTLIVFNEKIDFVYTYGYDGRNFTLDTREMREILGKDVSFAGPEVSSFIREYLETNKAETDGGADI</sequence>
<dbReference type="GO" id="GO:0004673">
    <property type="term" value="F:protein histidine kinase activity"/>
    <property type="evidence" value="ECO:0007669"/>
    <property type="project" value="UniProtKB-EC"/>
</dbReference>
<reference evidence="6" key="1">
    <citation type="journal article" date="2021" name="PeerJ">
        <title>Extensive microbial diversity within the chicken gut microbiome revealed by metagenomics and culture.</title>
        <authorList>
            <person name="Gilroy R."/>
            <person name="Ravi A."/>
            <person name="Getino M."/>
            <person name="Pursley I."/>
            <person name="Horton D.L."/>
            <person name="Alikhan N.F."/>
            <person name="Baker D."/>
            <person name="Gharbi K."/>
            <person name="Hall N."/>
            <person name="Watson M."/>
            <person name="Adriaenssens E.M."/>
            <person name="Foster-Nyarko E."/>
            <person name="Jarju S."/>
            <person name="Secka A."/>
            <person name="Antonio M."/>
            <person name="Oren A."/>
            <person name="Chaudhuri R.R."/>
            <person name="La Ragione R."/>
            <person name="Hildebrand F."/>
            <person name="Pallen M.J."/>
        </authorList>
    </citation>
    <scope>NUCLEOTIDE SEQUENCE</scope>
    <source>
        <strain evidence="6">ChiBcec15-3976</strain>
    </source>
</reference>
<dbReference type="InterPro" id="IPR036890">
    <property type="entry name" value="HATPase_C_sf"/>
</dbReference>